<evidence type="ECO:0000313" key="3">
    <source>
        <dbReference type="Proteomes" id="UP000274756"/>
    </source>
</evidence>
<dbReference type="Proteomes" id="UP000274756">
    <property type="component" value="Unassembled WGS sequence"/>
</dbReference>
<reference evidence="1 3" key="2">
    <citation type="submission" date="2018-11" db="EMBL/GenBank/DDBJ databases">
        <authorList>
            <consortium name="Pathogen Informatics"/>
        </authorList>
    </citation>
    <scope>NUCLEOTIDE SEQUENCE [LARGE SCALE GENOMIC DNA]</scope>
</reference>
<evidence type="ECO:0000313" key="1">
    <source>
        <dbReference type="EMBL" id="VDN50628.1"/>
    </source>
</evidence>
<reference evidence="4" key="1">
    <citation type="submission" date="2017-02" db="UniProtKB">
        <authorList>
            <consortium name="WormBaseParasite"/>
        </authorList>
    </citation>
    <scope>IDENTIFICATION</scope>
</reference>
<dbReference type="EMBL" id="UYYG01000005">
    <property type="protein sequence ID" value="VDN50628.1"/>
    <property type="molecule type" value="Genomic_DNA"/>
</dbReference>
<protein>
    <submittedName>
        <fullName evidence="4">FANCI_S4 domain-containing protein</fullName>
    </submittedName>
</protein>
<accession>A0A0N4UDS2</accession>
<name>A0A0N4UDS2_DRAME</name>
<keyword evidence="3" id="KW-1185">Reference proteome</keyword>
<dbReference type="WBParaSite" id="DME_0000549501-mRNA-1">
    <property type="protein sequence ID" value="DME_0000549501-mRNA-1"/>
    <property type="gene ID" value="DME_0000549501"/>
</dbReference>
<sequence>MVKRQQWTLRFQGLTKFGKVVAISCLTQVLSEDAFESQNLVISFVHTGALQHLLDSITAISFVDDRNSRRIYEYVSLLKTIITLLIQLSLTECGWNFLNDLCVLEKLASLQLWQNPPKALFLDPKEVSKSTKVNDDIDARKSDISQTYMECINNLVHFCLSSCSNPYWKRISHQVIAMITVHCEVFNHLMRNKLQGTLLSSCCKLLSHIYFLALILKKNLFIRLFHFSCQKSIVDVISDTSTRPIIEQSVCLNELRKLEKKGDEKVGKHFS</sequence>
<proteinExistence type="predicted"/>
<evidence type="ECO:0000313" key="4">
    <source>
        <dbReference type="WBParaSite" id="DME_0000549501-mRNA-1"/>
    </source>
</evidence>
<dbReference type="AlphaFoldDB" id="A0A0N4UDS2"/>
<gene>
    <name evidence="1" type="ORF">DME_LOCUS601</name>
</gene>
<evidence type="ECO:0000313" key="2">
    <source>
        <dbReference type="Proteomes" id="UP000038040"/>
    </source>
</evidence>
<organism evidence="2 4">
    <name type="scientific">Dracunculus medinensis</name>
    <name type="common">Guinea worm</name>
    <dbReference type="NCBI Taxonomy" id="318479"/>
    <lineage>
        <taxon>Eukaryota</taxon>
        <taxon>Metazoa</taxon>
        <taxon>Ecdysozoa</taxon>
        <taxon>Nematoda</taxon>
        <taxon>Chromadorea</taxon>
        <taxon>Rhabditida</taxon>
        <taxon>Spirurina</taxon>
        <taxon>Dracunculoidea</taxon>
        <taxon>Dracunculidae</taxon>
        <taxon>Dracunculus</taxon>
    </lineage>
</organism>
<dbReference type="Proteomes" id="UP000038040">
    <property type="component" value="Unplaced"/>
</dbReference>
<dbReference type="STRING" id="318479.A0A0N4UDS2"/>
<dbReference type="OrthoDB" id="5836131at2759"/>